<dbReference type="EMBL" id="ML209642">
    <property type="protein sequence ID" value="TFK58099.1"/>
    <property type="molecule type" value="Genomic_DNA"/>
</dbReference>
<keyword evidence="2" id="KW-1185">Reference proteome</keyword>
<evidence type="ECO:0000313" key="1">
    <source>
        <dbReference type="EMBL" id="TFK58099.1"/>
    </source>
</evidence>
<feature type="non-terminal residue" evidence="1">
    <location>
        <position position="211"/>
    </location>
</feature>
<accession>A0ACD2ZYE2</accession>
<sequence>MPSTKATTAASTGRRITNIKSKATTKSKTTTVVASATSVDSDVDMEVSFPVPVKAGETPAGEKVAKRAAPSAPAPSRIRKRQRTETGLSGDKEHSSPTPGSHTAKTIKDNLLPVATPPRRGRGRPRKNPLPTTPPPAPTVRRGRGRPRKNPVVVPPPKSHDSEEQKDSDSEKESSPVPCRQLFTVAIRSGPRPGTRQVATPEPSDHGSDSS</sequence>
<evidence type="ECO:0000313" key="2">
    <source>
        <dbReference type="Proteomes" id="UP000308600"/>
    </source>
</evidence>
<dbReference type="Proteomes" id="UP000308600">
    <property type="component" value="Unassembled WGS sequence"/>
</dbReference>
<reference evidence="1 2" key="1">
    <citation type="journal article" date="2019" name="Nat. Ecol. Evol.">
        <title>Megaphylogeny resolves global patterns of mushroom evolution.</title>
        <authorList>
            <person name="Varga T."/>
            <person name="Krizsan K."/>
            <person name="Foldi C."/>
            <person name="Dima B."/>
            <person name="Sanchez-Garcia M."/>
            <person name="Sanchez-Ramirez S."/>
            <person name="Szollosi G.J."/>
            <person name="Szarkandi J.G."/>
            <person name="Papp V."/>
            <person name="Albert L."/>
            <person name="Andreopoulos W."/>
            <person name="Angelini C."/>
            <person name="Antonin V."/>
            <person name="Barry K.W."/>
            <person name="Bougher N.L."/>
            <person name="Buchanan P."/>
            <person name="Buyck B."/>
            <person name="Bense V."/>
            <person name="Catcheside P."/>
            <person name="Chovatia M."/>
            <person name="Cooper J."/>
            <person name="Damon W."/>
            <person name="Desjardin D."/>
            <person name="Finy P."/>
            <person name="Geml J."/>
            <person name="Haridas S."/>
            <person name="Hughes K."/>
            <person name="Justo A."/>
            <person name="Karasinski D."/>
            <person name="Kautmanova I."/>
            <person name="Kiss B."/>
            <person name="Kocsube S."/>
            <person name="Kotiranta H."/>
            <person name="LaButti K.M."/>
            <person name="Lechner B.E."/>
            <person name="Liimatainen K."/>
            <person name="Lipzen A."/>
            <person name="Lukacs Z."/>
            <person name="Mihaltcheva S."/>
            <person name="Morgado L.N."/>
            <person name="Niskanen T."/>
            <person name="Noordeloos M.E."/>
            <person name="Ohm R.A."/>
            <person name="Ortiz-Santana B."/>
            <person name="Ovrebo C."/>
            <person name="Racz N."/>
            <person name="Riley R."/>
            <person name="Savchenko A."/>
            <person name="Shiryaev A."/>
            <person name="Soop K."/>
            <person name="Spirin V."/>
            <person name="Szebenyi C."/>
            <person name="Tomsovsky M."/>
            <person name="Tulloss R.E."/>
            <person name="Uehling J."/>
            <person name="Grigoriev I.V."/>
            <person name="Vagvolgyi C."/>
            <person name="Papp T."/>
            <person name="Martin F.M."/>
            <person name="Miettinen O."/>
            <person name="Hibbett D.S."/>
            <person name="Nagy L.G."/>
        </authorList>
    </citation>
    <scope>NUCLEOTIDE SEQUENCE [LARGE SCALE GENOMIC DNA]</scope>
    <source>
        <strain evidence="1 2">NL-1719</strain>
    </source>
</reference>
<gene>
    <name evidence="1" type="ORF">BDN72DRAFT_866217</name>
</gene>
<proteinExistence type="predicted"/>
<organism evidence="1 2">
    <name type="scientific">Pluteus cervinus</name>
    <dbReference type="NCBI Taxonomy" id="181527"/>
    <lineage>
        <taxon>Eukaryota</taxon>
        <taxon>Fungi</taxon>
        <taxon>Dikarya</taxon>
        <taxon>Basidiomycota</taxon>
        <taxon>Agaricomycotina</taxon>
        <taxon>Agaricomycetes</taxon>
        <taxon>Agaricomycetidae</taxon>
        <taxon>Agaricales</taxon>
        <taxon>Pluteineae</taxon>
        <taxon>Pluteaceae</taxon>
        <taxon>Pluteus</taxon>
    </lineage>
</organism>
<protein>
    <submittedName>
        <fullName evidence="1">Uncharacterized protein</fullName>
    </submittedName>
</protein>
<name>A0ACD2ZYE2_9AGAR</name>